<dbReference type="PROSITE" id="PS51725">
    <property type="entry name" value="ABM"/>
    <property type="match status" value="1"/>
</dbReference>
<protein>
    <submittedName>
        <fullName evidence="2">Antibiotic biosynthesis monooxygenase family protein</fullName>
    </submittedName>
</protein>
<dbReference type="InterPro" id="IPR050744">
    <property type="entry name" value="AI-2_Isomerase_LsrG"/>
</dbReference>
<dbReference type="PANTHER" id="PTHR33336">
    <property type="entry name" value="QUINOL MONOOXYGENASE YGIN-RELATED"/>
    <property type="match status" value="1"/>
</dbReference>
<name>A0ABU5SKT4_9BACT</name>
<proteinExistence type="predicted"/>
<keyword evidence="2" id="KW-0503">Monooxygenase</keyword>
<sequence length="145" mass="16758">MQKYIIELSQKKVQIVFLFLISFAMIFSTHTSSAQQKDMMIRIAEIEIFPESLEEYKAILKEESGASLKLEAGVVSIFPMFQKENPTLIKILEIYANREAYEAHLKTPHFLHYKTSTLKMVKSLKLIEMNALDLEALPAIFLKMK</sequence>
<dbReference type="EMBL" id="JAYGIM010000011">
    <property type="protein sequence ID" value="MEA5427902.1"/>
    <property type="molecule type" value="Genomic_DNA"/>
</dbReference>
<evidence type="ECO:0000259" key="1">
    <source>
        <dbReference type="PROSITE" id="PS51725"/>
    </source>
</evidence>
<dbReference type="Pfam" id="PF03992">
    <property type="entry name" value="ABM"/>
    <property type="match status" value="1"/>
</dbReference>
<dbReference type="GO" id="GO:0004497">
    <property type="term" value="F:monooxygenase activity"/>
    <property type="evidence" value="ECO:0007669"/>
    <property type="project" value="UniProtKB-KW"/>
</dbReference>
<dbReference type="Proteomes" id="UP001302222">
    <property type="component" value="Unassembled WGS sequence"/>
</dbReference>
<accession>A0ABU5SKT4</accession>
<feature type="domain" description="ABM" evidence="1">
    <location>
        <begin position="40"/>
        <end position="130"/>
    </location>
</feature>
<evidence type="ECO:0000313" key="2">
    <source>
        <dbReference type="EMBL" id="MEA5427902.1"/>
    </source>
</evidence>
<keyword evidence="3" id="KW-1185">Reference proteome</keyword>
<evidence type="ECO:0000313" key="3">
    <source>
        <dbReference type="Proteomes" id="UP001302222"/>
    </source>
</evidence>
<dbReference type="InterPro" id="IPR007138">
    <property type="entry name" value="ABM_dom"/>
</dbReference>
<dbReference type="InterPro" id="IPR011008">
    <property type="entry name" value="Dimeric_a/b-barrel"/>
</dbReference>
<dbReference type="RefSeq" id="WP_323259733.1">
    <property type="nucleotide sequence ID" value="NZ_JAYGIM010000011.1"/>
</dbReference>
<organism evidence="2 3">
    <name type="scientific">Arcicella lustrica</name>
    <dbReference type="NCBI Taxonomy" id="2984196"/>
    <lineage>
        <taxon>Bacteria</taxon>
        <taxon>Pseudomonadati</taxon>
        <taxon>Bacteroidota</taxon>
        <taxon>Cytophagia</taxon>
        <taxon>Cytophagales</taxon>
        <taxon>Flectobacillaceae</taxon>
        <taxon>Arcicella</taxon>
    </lineage>
</organism>
<keyword evidence="2" id="KW-0560">Oxidoreductase</keyword>
<reference evidence="2 3" key="1">
    <citation type="submission" date="2023-12" db="EMBL/GenBank/DDBJ databases">
        <title>Novel species of the genus Arcicella isolated from rivers.</title>
        <authorList>
            <person name="Lu H."/>
        </authorList>
    </citation>
    <scope>NUCLEOTIDE SEQUENCE [LARGE SCALE GENOMIC DNA]</scope>
    <source>
        <strain evidence="2 3">DC25W</strain>
    </source>
</reference>
<gene>
    <name evidence="2" type="ORF">VB798_15020</name>
</gene>
<dbReference type="SUPFAM" id="SSF54909">
    <property type="entry name" value="Dimeric alpha+beta barrel"/>
    <property type="match status" value="1"/>
</dbReference>
<dbReference type="PANTHER" id="PTHR33336:SF3">
    <property type="entry name" value="ABM DOMAIN-CONTAINING PROTEIN"/>
    <property type="match status" value="1"/>
</dbReference>
<dbReference type="Gene3D" id="3.30.70.100">
    <property type="match status" value="1"/>
</dbReference>
<comment type="caution">
    <text evidence="2">The sequence shown here is derived from an EMBL/GenBank/DDBJ whole genome shotgun (WGS) entry which is preliminary data.</text>
</comment>